<protein>
    <submittedName>
        <fullName evidence="1">Uncharacterized protein</fullName>
    </submittedName>
</protein>
<evidence type="ECO:0000313" key="1">
    <source>
        <dbReference type="EMBL" id="MPM03352.1"/>
    </source>
</evidence>
<dbReference type="EMBL" id="VSSQ01000945">
    <property type="protein sequence ID" value="MPM03352.1"/>
    <property type="molecule type" value="Genomic_DNA"/>
</dbReference>
<accession>A0A644WHW0</accession>
<reference evidence="1" key="1">
    <citation type="submission" date="2019-08" db="EMBL/GenBank/DDBJ databases">
        <authorList>
            <person name="Kucharzyk K."/>
            <person name="Murdoch R.W."/>
            <person name="Higgins S."/>
            <person name="Loffler F."/>
        </authorList>
    </citation>
    <scope>NUCLEOTIDE SEQUENCE</scope>
</reference>
<gene>
    <name evidence="1" type="ORF">SDC9_49617</name>
</gene>
<organism evidence="1">
    <name type="scientific">bioreactor metagenome</name>
    <dbReference type="NCBI Taxonomy" id="1076179"/>
    <lineage>
        <taxon>unclassified sequences</taxon>
        <taxon>metagenomes</taxon>
        <taxon>ecological metagenomes</taxon>
    </lineage>
</organism>
<comment type="caution">
    <text evidence="1">The sequence shown here is derived from an EMBL/GenBank/DDBJ whole genome shotgun (WGS) entry which is preliminary data.</text>
</comment>
<proteinExistence type="predicted"/>
<sequence>MQKNKVKVIETNVMRSAGSASITAPTKWVGDTVGVFIMATDYTSENPQPNLPHPPRKVINFKAGFTTSDKVLA</sequence>
<dbReference type="AlphaFoldDB" id="A0A644WHW0"/>
<name>A0A644WHW0_9ZZZZ</name>